<dbReference type="SUPFAM" id="SSF55729">
    <property type="entry name" value="Acyl-CoA N-acyltransferases (Nat)"/>
    <property type="match status" value="1"/>
</dbReference>
<dbReference type="CDD" id="cd04301">
    <property type="entry name" value="NAT_SF"/>
    <property type="match status" value="1"/>
</dbReference>
<dbReference type="RefSeq" id="WP_034733678.1">
    <property type="nucleotide sequence ID" value="NZ_JPIN01000012.1"/>
</dbReference>
<comment type="caution">
    <text evidence="2">The sequence shown here is derived from an EMBL/GenBank/DDBJ whole genome shotgun (WGS) entry which is preliminary data.</text>
</comment>
<evidence type="ECO:0000313" key="2">
    <source>
        <dbReference type="EMBL" id="KFZ28177.1"/>
    </source>
</evidence>
<reference evidence="2 3" key="1">
    <citation type="submission" date="2014-06" db="EMBL/GenBank/DDBJ databases">
        <title>Draft genome sequence of Idiomarina sp. MCCC 1A10513.</title>
        <authorList>
            <person name="Du J."/>
            <person name="Lai Q."/>
            <person name="Shao Z."/>
        </authorList>
    </citation>
    <scope>NUCLEOTIDE SEQUENCE [LARGE SCALE GENOMIC DNA]</scope>
    <source>
        <strain evidence="2 3">MCCC 1A10513</strain>
    </source>
</reference>
<keyword evidence="2" id="KW-0808">Transferase</keyword>
<dbReference type="PANTHER" id="PTHR39173:SF1">
    <property type="entry name" value="ACETYLTRANSFERASE"/>
    <property type="match status" value="1"/>
</dbReference>
<keyword evidence="3" id="KW-1185">Reference proteome</keyword>
<evidence type="ECO:0000259" key="1">
    <source>
        <dbReference type="PROSITE" id="PS51186"/>
    </source>
</evidence>
<sequence>MELILPSAKYQASYCTYIAELGDEERYPFPLDFEHHDFGAMLARIEAFRQGQYLPEGYAASTTYWLIDQEELIGVSNLRHYLTPQIEHAGGHIGLGVRPSHRGKGLGKHLLQLTLEQAQQRGMREIHIHCEKNNAASAAIITANGGQLHSEINDAAHNATIQRYRIHLALSSSTN</sequence>
<feature type="domain" description="N-acetyltransferase" evidence="1">
    <location>
        <begin position="17"/>
        <end position="167"/>
    </location>
</feature>
<gene>
    <name evidence="2" type="ORF">IDAT_11420</name>
</gene>
<dbReference type="eggNOG" id="COG3981">
    <property type="taxonomic scope" value="Bacteria"/>
</dbReference>
<dbReference type="InterPro" id="IPR000182">
    <property type="entry name" value="GNAT_dom"/>
</dbReference>
<dbReference type="Proteomes" id="UP000053718">
    <property type="component" value="Unassembled WGS sequence"/>
</dbReference>
<dbReference type="AlphaFoldDB" id="A0A094ILX6"/>
<organism evidence="2 3">
    <name type="scientific">Pseudidiomarina atlantica</name>
    <dbReference type="NCBI Taxonomy" id="1517416"/>
    <lineage>
        <taxon>Bacteria</taxon>
        <taxon>Pseudomonadati</taxon>
        <taxon>Pseudomonadota</taxon>
        <taxon>Gammaproteobacteria</taxon>
        <taxon>Alteromonadales</taxon>
        <taxon>Idiomarinaceae</taxon>
        <taxon>Pseudidiomarina</taxon>
    </lineage>
</organism>
<dbReference type="Pfam" id="PF00583">
    <property type="entry name" value="Acetyltransf_1"/>
    <property type="match status" value="1"/>
</dbReference>
<dbReference type="PROSITE" id="PS51186">
    <property type="entry name" value="GNAT"/>
    <property type="match status" value="1"/>
</dbReference>
<dbReference type="InterPro" id="IPR016181">
    <property type="entry name" value="Acyl_CoA_acyltransferase"/>
</dbReference>
<dbReference type="GO" id="GO:0016747">
    <property type="term" value="F:acyltransferase activity, transferring groups other than amino-acyl groups"/>
    <property type="evidence" value="ECO:0007669"/>
    <property type="project" value="InterPro"/>
</dbReference>
<dbReference type="Gene3D" id="3.40.630.30">
    <property type="match status" value="1"/>
</dbReference>
<name>A0A094ILX6_9GAMM</name>
<accession>A0A094ILX6</accession>
<dbReference type="STRING" id="1517416.IDAT_11420"/>
<proteinExistence type="predicted"/>
<dbReference type="PANTHER" id="PTHR39173">
    <property type="entry name" value="ACETYLTRANSFERASE"/>
    <property type="match status" value="1"/>
</dbReference>
<protein>
    <submittedName>
        <fullName evidence="2">GNAT family acetyltransferase</fullName>
    </submittedName>
</protein>
<dbReference type="OrthoDB" id="9797989at2"/>
<dbReference type="EMBL" id="JPIN01000012">
    <property type="protein sequence ID" value="KFZ28177.1"/>
    <property type="molecule type" value="Genomic_DNA"/>
</dbReference>
<evidence type="ECO:0000313" key="3">
    <source>
        <dbReference type="Proteomes" id="UP000053718"/>
    </source>
</evidence>